<organism evidence="2 3">
    <name type="scientific">Rhizorhabdus wittichii</name>
    <dbReference type="NCBI Taxonomy" id="160791"/>
    <lineage>
        <taxon>Bacteria</taxon>
        <taxon>Pseudomonadati</taxon>
        <taxon>Pseudomonadota</taxon>
        <taxon>Alphaproteobacteria</taxon>
        <taxon>Sphingomonadales</taxon>
        <taxon>Sphingomonadaceae</taxon>
        <taxon>Rhizorhabdus</taxon>
    </lineage>
</organism>
<evidence type="ECO:0000313" key="3">
    <source>
        <dbReference type="Proteomes" id="UP000664914"/>
    </source>
</evidence>
<protein>
    <submittedName>
        <fullName evidence="2">Uncharacterized protein</fullName>
    </submittedName>
</protein>
<dbReference type="EMBL" id="CP059319">
    <property type="protein sequence ID" value="QTH24566.1"/>
    <property type="molecule type" value="Genomic_DNA"/>
</dbReference>
<accession>A0A975D975</accession>
<dbReference type="AlphaFoldDB" id="A0A975D975"/>
<gene>
    <name evidence="2" type="ORF">HRJ34_12520</name>
</gene>
<dbReference type="Proteomes" id="UP000664914">
    <property type="component" value="Chromosome"/>
</dbReference>
<reference evidence="2" key="2">
    <citation type="submission" date="2021-04" db="EMBL/GenBank/DDBJ databases">
        <title>Isolation and genomic analysis of the ibuprofen-degrading bacterium Sphingomonas strain MPO218.</title>
        <authorList>
            <person name="Aulestia M."/>
            <person name="Flores A."/>
            <person name="Mangas E.L."/>
            <person name="Perez-Pulido A.J."/>
            <person name="Santero E."/>
            <person name="Camacho E.M."/>
        </authorList>
    </citation>
    <scope>NUCLEOTIDE SEQUENCE</scope>
    <source>
        <strain evidence="2">MPO218</strain>
    </source>
</reference>
<feature type="signal peptide" evidence="1">
    <location>
        <begin position="1"/>
        <end position="23"/>
    </location>
</feature>
<name>A0A975D975_9SPHN</name>
<evidence type="ECO:0000256" key="1">
    <source>
        <dbReference type="SAM" id="SignalP"/>
    </source>
</evidence>
<feature type="chain" id="PRO_5037169774" evidence="1">
    <location>
        <begin position="24"/>
        <end position="97"/>
    </location>
</feature>
<proteinExistence type="predicted"/>
<sequence>MKAIFAAIGIAVAAFGMSGAAEARDHRGDRSWSHDRRWDNDRRWESNRRWDNDRRWERNRHWNRDRRWHRDARWDRRHHGRRCWTEWRRNHRVRICR</sequence>
<keyword evidence="1" id="KW-0732">Signal</keyword>
<reference evidence="2" key="1">
    <citation type="submission" date="2020-07" db="EMBL/GenBank/DDBJ databases">
        <authorList>
            <person name="Camacho E."/>
        </authorList>
    </citation>
    <scope>NUCLEOTIDE SEQUENCE</scope>
    <source>
        <strain evidence="2">MPO218</strain>
    </source>
</reference>
<evidence type="ECO:0000313" key="2">
    <source>
        <dbReference type="EMBL" id="QTH24566.1"/>
    </source>
</evidence>